<dbReference type="CDD" id="cd02440">
    <property type="entry name" value="AdoMet_MTases"/>
    <property type="match status" value="1"/>
</dbReference>
<dbReference type="InterPro" id="IPR001737">
    <property type="entry name" value="KsgA/Erm"/>
</dbReference>
<dbReference type="Proteomes" id="UP000221369">
    <property type="component" value="Unassembled WGS sequence"/>
</dbReference>
<dbReference type="RefSeq" id="WP_098406565.1">
    <property type="nucleotide sequence ID" value="NZ_PDJE01000001.1"/>
</dbReference>
<name>A0A2A9DV75_9MICO</name>
<accession>A0A2A9DV75</accession>
<dbReference type="NCBIfam" id="NF000499">
    <property type="entry name" value="Erm23S_rRNA_broad"/>
    <property type="match status" value="1"/>
</dbReference>
<feature type="binding site" evidence="5">
    <location>
        <position position="41"/>
    </location>
    <ligand>
        <name>S-adenosyl-L-methionine</name>
        <dbReference type="ChEBI" id="CHEBI:59789"/>
    </ligand>
</feature>
<evidence type="ECO:0000313" key="9">
    <source>
        <dbReference type="Proteomes" id="UP000221369"/>
    </source>
</evidence>
<evidence type="ECO:0000256" key="1">
    <source>
        <dbReference type="ARBA" id="ARBA00022603"/>
    </source>
</evidence>
<dbReference type="EMBL" id="PDJE01000001">
    <property type="protein sequence ID" value="PFG30055.1"/>
    <property type="molecule type" value="Genomic_DNA"/>
</dbReference>
<keyword evidence="3 5" id="KW-0949">S-adenosyl-L-methionine</keyword>
<evidence type="ECO:0000313" key="8">
    <source>
        <dbReference type="EMBL" id="PFG30055.1"/>
    </source>
</evidence>
<keyword evidence="9" id="KW-1185">Reference proteome</keyword>
<evidence type="ECO:0000256" key="5">
    <source>
        <dbReference type="PROSITE-ProRule" id="PRU01026"/>
    </source>
</evidence>
<dbReference type="SUPFAM" id="SSF53335">
    <property type="entry name" value="S-adenosyl-L-methionine-dependent methyltransferases"/>
    <property type="match status" value="1"/>
</dbReference>
<feature type="binding site" evidence="5">
    <location>
        <position position="101"/>
    </location>
    <ligand>
        <name>S-adenosyl-L-methionine</name>
        <dbReference type="ChEBI" id="CHEBI:59789"/>
    </ligand>
</feature>
<dbReference type="Pfam" id="PF00398">
    <property type="entry name" value="RrnaAD"/>
    <property type="match status" value="1"/>
</dbReference>
<keyword evidence="2 5" id="KW-0808">Transferase</keyword>
<feature type="binding site" evidence="5">
    <location>
        <position position="15"/>
    </location>
    <ligand>
        <name>S-adenosyl-L-methionine</name>
        <dbReference type="ChEBI" id="CHEBI:59789"/>
    </ligand>
</feature>
<dbReference type="PROSITE" id="PS01131">
    <property type="entry name" value="RRNA_A_DIMETH"/>
    <property type="match status" value="1"/>
</dbReference>
<comment type="similarity">
    <text evidence="5">Belongs to the class I-like SAM-binding methyltransferase superfamily. rRNA adenine N(6)-methyltransferase family.</text>
</comment>
<feature type="binding site" evidence="5">
    <location>
        <position position="62"/>
    </location>
    <ligand>
        <name>S-adenosyl-L-methionine</name>
        <dbReference type="ChEBI" id="CHEBI:59789"/>
    </ligand>
</feature>
<feature type="region of interest" description="Disordered" evidence="6">
    <location>
        <begin position="255"/>
        <end position="280"/>
    </location>
</feature>
<evidence type="ECO:0000256" key="6">
    <source>
        <dbReference type="SAM" id="MobiDB-lite"/>
    </source>
</evidence>
<keyword evidence="1 5" id="KW-0489">Methyltransferase</keyword>
<organism evidence="8 9">
    <name type="scientific">Paramicrobacterium agarici</name>
    <dbReference type="NCBI Taxonomy" id="630514"/>
    <lineage>
        <taxon>Bacteria</taxon>
        <taxon>Bacillati</taxon>
        <taxon>Actinomycetota</taxon>
        <taxon>Actinomycetes</taxon>
        <taxon>Micrococcales</taxon>
        <taxon>Microbacteriaceae</taxon>
        <taxon>Paramicrobacterium</taxon>
    </lineage>
</organism>
<reference evidence="8 9" key="1">
    <citation type="submission" date="2017-10" db="EMBL/GenBank/DDBJ databases">
        <title>Sequencing the genomes of 1000 actinobacteria strains.</title>
        <authorList>
            <person name="Klenk H.-P."/>
        </authorList>
    </citation>
    <scope>NUCLEOTIDE SEQUENCE [LARGE SCALE GENOMIC DNA]</scope>
    <source>
        <strain evidence="8 9">DSM 21798</strain>
    </source>
</reference>
<evidence type="ECO:0000256" key="4">
    <source>
        <dbReference type="ARBA" id="ARBA00022884"/>
    </source>
</evidence>
<keyword evidence="4 5" id="KW-0694">RNA-binding</keyword>
<protein>
    <submittedName>
        <fullName evidence="8">23S rRNA (Adenine-N6)-dimethyltransferase</fullName>
    </submittedName>
</protein>
<dbReference type="PANTHER" id="PTHR11727">
    <property type="entry name" value="DIMETHYLADENOSINE TRANSFERASE"/>
    <property type="match status" value="1"/>
</dbReference>
<dbReference type="AlphaFoldDB" id="A0A2A9DV75"/>
<sequence>MPRAASFGRHENGQNFLVNSAIIDRIVAQVASITGPILEIGPGGGALTVPLARLNRPLTAIEIDARRARDLQRRLEGRARVVRQDYLHYAHPATPHTVVSSVPFHLTTAILRKLLREPGWTRATLLVQWEVARRRAGVGGASLLTAQWWPWFDFALLERVPARAFRPVPSVDGGIIVISRRVLVPAREREAYQRFVQRVFSGRGRTLAQVIAGATSLSPREAESWIARTAPKARLPKQLSAANWVELWTEHSVRSGSSRPARASRRTSRRDAHASRRASP</sequence>
<dbReference type="GO" id="GO:0005829">
    <property type="term" value="C:cytosol"/>
    <property type="evidence" value="ECO:0007669"/>
    <property type="project" value="TreeGrafter"/>
</dbReference>
<dbReference type="InterPro" id="IPR020598">
    <property type="entry name" value="rRNA_Ade_methylase_Trfase_N"/>
</dbReference>
<dbReference type="PANTHER" id="PTHR11727:SF7">
    <property type="entry name" value="DIMETHYLADENOSINE TRANSFERASE-RELATED"/>
    <property type="match status" value="1"/>
</dbReference>
<dbReference type="GO" id="GO:0003723">
    <property type="term" value="F:RNA binding"/>
    <property type="evidence" value="ECO:0007669"/>
    <property type="project" value="UniProtKB-UniRule"/>
</dbReference>
<dbReference type="Gene3D" id="3.40.50.150">
    <property type="entry name" value="Vaccinia Virus protein VP39"/>
    <property type="match status" value="1"/>
</dbReference>
<proteinExistence type="inferred from homology"/>
<feature type="domain" description="Ribosomal RNA adenine methylase transferase N-terminal" evidence="7">
    <location>
        <begin position="22"/>
        <end position="182"/>
    </location>
</feature>
<evidence type="ECO:0000256" key="2">
    <source>
        <dbReference type="ARBA" id="ARBA00022679"/>
    </source>
</evidence>
<gene>
    <name evidence="8" type="ORF">ATJ78_0975</name>
</gene>
<evidence type="ECO:0000259" key="7">
    <source>
        <dbReference type="SMART" id="SM00650"/>
    </source>
</evidence>
<feature type="binding site" evidence="5">
    <location>
        <position position="85"/>
    </location>
    <ligand>
        <name>S-adenosyl-L-methionine</name>
        <dbReference type="ChEBI" id="CHEBI:59789"/>
    </ligand>
</feature>
<dbReference type="InterPro" id="IPR020596">
    <property type="entry name" value="rRNA_Ade_Mease_Trfase_CS"/>
</dbReference>
<dbReference type="GO" id="GO:0000179">
    <property type="term" value="F:rRNA (adenine-N6,N6-)-dimethyltransferase activity"/>
    <property type="evidence" value="ECO:0007669"/>
    <property type="project" value="UniProtKB-UniRule"/>
</dbReference>
<dbReference type="SMART" id="SM00650">
    <property type="entry name" value="rADc"/>
    <property type="match status" value="1"/>
</dbReference>
<comment type="caution">
    <text evidence="8">The sequence shown here is derived from an EMBL/GenBank/DDBJ whole genome shotgun (WGS) entry which is preliminary data.</text>
</comment>
<evidence type="ECO:0000256" key="3">
    <source>
        <dbReference type="ARBA" id="ARBA00022691"/>
    </source>
</evidence>
<feature type="binding site" evidence="5">
    <location>
        <position position="17"/>
    </location>
    <ligand>
        <name>S-adenosyl-L-methionine</name>
        <dbReference type="ChEBI" id="CHEBI:59789"/>
    </ligand>
</feature>
<dbReference type="InterPro" id="IPR029063">
    <property type="entry name" value="SAM-dependent_MTases_sf"/>
</dbReference>
<dbReference type="PROSITE" id="PS51689">
    <property type="entry name" value="SAM_RNA_A_N6_MT"/>
    <property type="match status" value="1"/>
</dbReference>